<keyword evidence="2" id="KW-1185">Reference proteome</keyword>
<evidence type="ECO:0000313" key="1">
    <source>
        <dbReference type="EMBL" id="GAA5073389.1"/>
    </source>
</evidence>
<dbReference type="Proteomes" id="UP001500124">
    <property type="component" value="Unassembled WGS sequence"/>
</dbReference>
<organism evidence="1 2">
    <name type="scientific">Streptomyces similanensis</name>
    <dbReference type="NCBI Taxonomy" id="1274988"/>
    <lineage>
        <taxon>Bacteria</taxon>
        <taxon>Bacillati</taxon>
        <taxon>Actinomycetota</taxon>
        <taxon>Actinomycetes</taxon>
        <taxon>Kitasatosporales</taxon>
        <taxon>Streptomycetaceae</taxon>
        <taxon>Streptomyces</taxon>
    </lineage>
</organism>
<dbReference type="EMBL" id="BAABKC010000105">
    <property type="protein sequence ID" value="GAA5073389.1"/>
    <property type="molecule type" value="Genomic_DNA"/>
</dbReference>
<reference evidence="2" key="1">
    <citation type="journal article" date="2019" name="Int. J. Syst. Evol. Microbiol.">
        <title>The Global Catalogue of Microorganisms (GCM) 10K type strain sequencing project: providing services to taxonomists for standard genome sequencing and annotation.</title>
        <authorList>
            <consortium name="The Broad Institute Genomics Platform"/>
            <consortium name="The Broad Institute Genome Sequencing Center for Infectious Disease"/>
            <person name="Wu L."/>
            <person name="Ma J."/>
        </authorList>
    </citation>
    <scope>NUCLEOTIDE SEQUENCE [LARGE SCALE GENOMIC DNA]</scope>
    <source>
        <strain evidence="2">JCM 18410</strain>
    </source>
</reference>
<evidence type="ECO:0000313" key="2">
    <source>
        <dbReference type="Proteomes" id="UP001500124"/>
    </source>
</evidence>
<name>A0ABP9LCQ3_9ACTN</name>
<protein>
    <submittedName>
        <fullName evidence="1">Uncharacterized protein</fullName>
    </submittedName>
</protein>
<gene>
    <name evidence="1" type="ORF">GCM10023336_60700</name>
</gene>
<comment type="caution">
    <text evidence="1">The sequence shown here is derived from an EMBL/GenBank/DDBJ whole genome shotgun (WGS) entry which is preliminary data.</text>
</comment>
<dbReference type="RefSeq" id="WP_425589099.1">
    <property type="nucleotide sequence ID" value="NZ_BAABKC010000105.1"/>
</dbReference>
<sequence>MRATAGPAVRRGTALALGAVWWWAVLRLMLSGDAGVLEGAITAGGWGLSLLPVHCVPKGAGRAGGATTVAGEAGWVADGAVVGEAGEAGGAADGAVADGAAEGAAAGPGRRQPPVRR</sequence>
<accession>A0ABP9LCQ3</accession>
<proteinExistence type="predicted"/>